<reference evidence="1" key="1">
    <citation type="journal article" date="2012" name="PLoS Genet.">
        <title>Comparative analysis of the genomes of two field isolates of the rice blast fungus Magnaporthe oryzae.</title>
        <authorList>
            <person name="Xue M."/>
            <person name="Yang J."/>
            <person name="Li Z."/>
            <person name="Hu S."/>
            <person name="Yao N."/>
            <person name="Dean R.A."/>
            <person name="Zhao W."/>
            <person name="Shen M."/>
            <person name="Zhang H."/>
            <person name="Li C."/>
            <person name="Liu L."/>
            <person name="Cao L."/>
            <person name="Xu X."/>
            <person name="Xing Y."/>
            <person name="Hsiang T."/>
            <person name="Zhang Z."/>
            <person name="Xu J.R."/>
            <person name="Peng Y.L."/>
        </authorList>
    </citation>
    <scope>NUCLEOTIDE SEQUENCE</scope>
    <source>
        <strain evidence="1">Y34</strain>
    </source>
</reference>
<name>A0AA97NQR0_PYRO3</name>
<dbReference type="Proteomes" id="UP000011086">
    <property type="component" value="Unassembled WGS sequence"/>
</dbReference>
<dbReference type="EMBL" id="JH793035">
    <property type="protein sequence ID" value="ELQ34629.1"/>
    <property type="molecule type" value="Genomic_DNA"/>
</dbReference>
<sequence>MLTAGMVMVHRAQDFIRSWEYCFIGGLDWTKQTGLATVTFATRDPLWTYSSRWYQRWWQLRLGGMAAGCRSFPTTHWNSRSAGYRS</sequence>
<protein>
    <submittedName>
        <fullName evidence="1">Uncharacterized protein</fullName>
    </submittedName>
</protein>
<proteinExistence type="predicted"/>
<evidence type="ECO:0000313" key="1">
    <source>
        <dbReference type="EMBL" id="ELQ34629.1"/>
    </source>
</evidence>
<dbReference type="AlphaFoldDB" id="A0AA97NQR0"/>
<accession>A0AA97NQR0</accession>
<organism evidence="1">
    <name type="scientific">Pyricularia oryzae (strain Y34)</name>
    <name type="common">Rice blast fungus</name>
    <name type="synonym">Magnaporthe oryzae</name>
    <dbReference type="NCBI Taxonomy" id="1143189"/>
    <lineage>
        <taxon>Eukaryota</taxon>
        <taxon>Fungi</taxon>
        <taxon>Dikarya</taxon>
        <taxon>Ascomycota</taxon>
        <taxon>Pezizomycotina</taxon>
        <taxon>Sordariomycetes</taxon>
        <taxon>Sordariomycetidae</taxon>
        <taxon>Magnaporthales</taxon>
        <taxon>Pyriculariaceae</taxon>
        <taxon>Pyricularia</taxon>
    </lineage>
</organism>
<gene>
    <name evidence="1" type="ORF">OOU_Y34scaffold00753g6</name>
</gene>